<feature type="compositionally biased region" description="Basic residues" evidence="1">
    <location>
        <begin position="58"/>
        <end position="67"/>
    </location>
</feature>
<dbReference type="EMBL" id="JACJIM010000005">
    <property type="protein sequence ID" value="MBA9064307.1"/>
    <property type="molecule type" value="Genomic_DNA"/>
</dbReference>
<evidence type="ECO:0000313" key="3">
    <source>
        <dbReference type="Proteomes" id="UP000565455"/>
    </source>
</evidence>
<feature type="region of interest" description="Disordered" evidence="1">
    <location>
        <begin position="30"/>
        <end position="81"/>
    </location>
</feature>
<feature type="compositionally biased region" description="Basic and acidic residues" evidence="1">
    <location>
        <begin position="41"/>
        <end position="57"/>
    </location>
</feature>
<gene>
    <name evidence="2" type="ORF">GGQ91_003708</name>
</gene>
<protein>
    <submittedName>
        <fullName evidence="2">Uncharacterized protein</fullName>
    </submittedName>
</protein>
<comment type="caution">
    <text evidence="2">The sequence shown here is derived from an EMBL/GenBank/DDBJ whole genome shotgun (WGS) entry which is preliminary data.</text>
</comment>
<sequence length="101" mass="11142">MLTLERPHTMAPAAASDIPLGALRAACDTQPETPMGVQSRQADDPTRLPRRRGEGRTVRRPRTRRKPGSLIGYPHPLRDVTEGDRTQMTVGKFAAIIRTVS</sequence>
<organism evidence="2 3">
    <name type="scientific">Methylobacterium fujisawaense</name>
    <dbReference type="NCBI Taxonomy" id="107400"/>
    <lineage>
        <taxon>Bacteria</taxon>
        <taxon>Pseudomonadati</taxon>
        <taxon>Pseudomonadota</taxon>
        <taxon>Alphaproteobacteria</taxon>
        <taxon>Hyphomicrobiales</taxon>
        <taxon>Methylobacteriaceae</taxon>
        <taxon>Methylobacterium</taxon>
    </lineage>
</organism>
<evidence type="ECO:0000313" key="2">
    <source>
        <dbReference type="EMBL" id="MBA9064307.1"/>
    </source>
</evidence>
<accession>A0ABR6DDZ5</accession>
<keyword evidence="3" id="KW-1185">Reference proteome</keyword>
<feature type="compositionally biased region" description="Polar residues" evidence="1">
    <location>
        <begin position="30"/>
        <end position="40"/>
    </location>
</feature>
<name>A0ABR6DDZ5_9HYPH</name>
<evidence type="ECO:0000256" key="1">
    <source>
        <dbReference type="SAM" id="MobiDB-lite"/>
    </source>
</evidence>
<dbReference type="Proteomes" id="UP000565455">
    <property type="component" value="Unassembled WGS sequence"/>
</dbReference>
<proteinExistence type="predicted"/>
<dbReference type="GeneID" id="96605359"/>
<reference evidence="2 3" key="1">
    <citation type="submission" date="2020-08" db="EMBL/GenBank/DDBJ databases">
        <title>Genomic Encyclopedia of Type Strains, Phase IV (KMG-IV): sequencing the most valuable type-strain genomes for metagenomic binning, comparative biology and taxonomic classification.</title>
        <authorList>
            <person name="Goeker M."/>
        </authorList>
    </citation>
    <scope>NUCLEOTIDE SEQUENCE [LARGE SCALE GENOMIC DNA]</scope>
    <source>
        <strain evidence="2 3">DSM 5686</strain>
    </source>
</reference>
<dbReference type="RefSeq" id="WP_124262909.1">
    <property type="nucleotide sequence ID" value="NZ_JACJIM010000005.1"/>
</dbReference>